<evidence type="ECO:0000259" key="4">
    <source>
        <dbReference type="Pfam" id="PF04840"/>
    </source>
</evidence>
<organism evidence="6 7">
    <name type="scientific">Nesidiocoris tenuis</name>
    <dbReference type="NCBI Taxonomy" id="355587"/>
    <lineage>
        <taxon>Eukaryota</taxon>
        <taxon>Metazoa</taxon>
        <taxon>Ecdysozoa</taxon>
        <taxon>Arthropoda</taxon>
        <taxon>Hexapoda</taxon>
        <taxon>Insecta</taxon>
        <taxon>Pterygota</taxon>
        <taxon>Neoptera</taxon>
        <taxon>Paraneoptera</taxon>
        <taxon>Hemiptera</taxon>
        <taxon>Heteroptera</taxon>
        <taxon>Panheteroptera</taxon>
        <taxon>Cimicomorpha</taxon>
        <taxon>Miridae</taxon>
        <taxon>Dicyphina</taxon>
        <taxon>Nesidiocoris</taxon>
    </lineage>
</organism>
<evidence type="ECO:0000313" key="6">
    <source>
        <dbReference type="EMBL" id="BES95617.1"/>
    </source>
</evidence>
<dbReference type="PANTHER" id="PTHR12811:SF0">
    <property type="entry name" value="VACUOLAR PROTEIN SORTING-ASSOCIATED PROTEIN 16 HOMOLOG"/>
    <property type="match status" value="1"/>
</dbReference>
<comment type="similarity">
    <text evidence="1 3">Belongs to the VPS16 family.</text>
</comment>
<dbReference type="Pfam" id="PF04841">
    <property type="entry name" value="Vps16_N"/>
    <property type="match status" value="1"/>
</dbReference>
<dbReference type="PANTHER" id="PTHR12811">
    <property type="entry name" value="VACUOLAR PROTEIN SORTING VPS16"/>
    <property type="match status" value="1"/>
</dbReference>
<evidence type="ECO:0000256" key="1">
    <source>
        <dbReference type="ARBA" id="ARBA00009250"/>
    </source>
</evidence>
<dbReference type="EMBL" id="AP028914">
    <property type="protein sequence ID" value="BES95617.1"/>
    <property type="molecule type" value="Genomic_DNA"/>
</dbReference>
<evidence type="ECO:0000259" key="5">
    <source>
        <dbReference type="Pfam" id="PF04841"/>
    </source>
</evidence>
<gene>
    <name evidence="6" type="ORF">NTJ_08428</name>
</gene>
<keyword evidence="3" id="KW-0458">Lysosome</keyword>
<sequence>MSVFLTGYWTAFGKDEYFRKFEVYNMEWPPEISLETQSLSSAPYGGLIAVVRDRRKIVQVHGGSKPVVSIYNAAGVFVSSFVWDSGQIIQMGWSSACDLLCVREDGQVLIYDMFSNWKHKFGMGQEAQDIKVVDAKIFYTPHGTGIAVLTTANTIFIVNNVKEVKVRKLPEPPGVNNHPSAWIVVCEDRCSRVLYARDKDIFSLGEGDTHASMLNLNLRDDASSIRDMAVSSNNEMLAVLSSREKLWIGSVDGTRCSRIFDCWNMSPQQNCQLLWCGTDAVILKTGLQLHVVGLEDENISYTYEDSVFCIQEIDCIRVISSYSMEIIQKVPSDVRDIFKINSTSPSSYLVEASKQFQKKSHRANEYLHLVKPKLFQAVMQCTDAAGHEFDVNTQKLLMKAAQFGKICLDDCSPENYVTMIRILRCLNSIRHPKIGLPITLVQLQSLTMQGLMELLMIRRHYFLALDLASFLKMPDSSRIQLHWACYKVQHSKQEPEVIAREIANKIGRAKDISYKDIAVEAFDCGKHELAVKLIEYEPRADLQIPLLLKLNENFLALNKAIDSGNTDLVYHVLGHMGKNIGKAEFQMAIRNFPLAQALYLKHCATHNIDLLKDVYTQEDKHKLLAELSLKEFLAWKNSGTGDASLVAAHESYKRAKMDFNVQMCDEQLKLNKYQKGLEEKMRRAFCGLSLNETLKTLLLMGDVKLADKLRAEYKVPDRRYWWLRIQVLGEENNVIELEKFSKHKKSPIGYEPFVDICLKIGNQREAVKYLPKVKEELKVQYYSKVGMMEEAAQIAFEKRDVDALEYLVPKCDPVLSDKIRQYIRTLRK</sequence>
<feature type="domain" description="Vps16 C-terminal" evidence="4">
    <location>
        <begin position="512"/>
        <end position="823"/>
    </location>
</feature>
<dbReference type="InterPro" id="IPR038132">
    <property type="entry name" value="Vps16_C_sf"/>
</dbReference>
<dbReference type="InterPro" id="IPR006926">
    <property type="entry name" value="Vps16_N"/>
</dbReference>
<name>A0ABN7AYN0_9HEMI</name>
<dbReference type="InterPro" id="IPR006925">
    <property type="entry name" value="Vps16_C"/>
</dbReference>
<keyword evidence="7" id="KW-1185">Reference proteome</keyword>
<proteinExistence type="inferred from homology"/>
<comment type="subcellular location">
    <subcellularLocation>
        <location evidence="3">Late endosome membrane</location>
        <topology evidence="3">Peripheral membrane protein</topology>
        <orientation evidence="3">Cytoplasmic side</orientation>
    </subcellularLocation>
    <subcellularLocation>
        <location evidence="3">Lysosome membrane</location>
        <topology evidence="3">Peripheral membrane protein</topology>
        <orientation evidence="3">Cytoplasmic side</orientation>
    </subcellularLocation>
    <text evidence="3">Cytoplasmic, peripheral membrane protein associated with late endosomes/lysosomes.</text>
</comment>
<dbReference type="Gene3D" id="1.10.150.780">
    <property type="entry name" value="Vps16, C-terminal region"/>
    <property type="match status" value="1"/>
</dbReference>
<protein>
    <recommendedName>
        <fullName evidence="2 3">Vacuolar protein sorting-associated protein 16 homolog</fullName>
    </recommendedName>
</protein>
<dbReference type="Pfam" id="PF04840">
    <property type="entry name" value="Vps16_C"/>
    <property type="match status" value="1"/>
</dbReference>
<evidence type="ECO:0000256" key="2">
    <source>
        <dbReference type="ARBA" id="ARBA00017947"/>
    </source>
</evidence>
<evidence type="ECO:0000313" key="7">
    <source>
        <dbReference type="Proteomes" id="UP001307889"/>
    </source>
</evidence>
<dbReference type="PIRSF" id="PIRSF007949">
    <property type="entry name" value="VPS16"/>
    <property type="match status" value="1"/>
</dbReference>
<dbReference type="SUPFAM" id="SSF82171">
    <property type="entry name" value="DPP6 N-terminal domain-like"/>
    <property type="match status" value="1"/>
</dbReference>
<keyword evidence="3" id="KW-0653">Protein transport</keyword>
<dbReference type="Proteomes" id="UP001307889">
    <property type="component" value="Chromosome 6"/>
</dbReference>
<evidence type="ECO:0000256" key="3">
    <source>
        <dbReference type="PIRNR" id="PIRNR007949"/>
    </source>
</evidence>
<keyword evidence="3" id="KW-0813">Transport</keyword>
<accession>A0ABN7AYN0</accession>
<feature type="domain" description="Vps16 N-terminal" evidence="5">
    <location>
        <begin position="13"/>
        <end position="417"/>
    </location>
</feature>
<keyword evidence="3" id="KW-0472">Membrane</keyword>
<dbReference type="InterPro" id="IPR016534">
    <property type="entry name" value="VPS16"/>
</dbReference>
<reference evidence="6 7" key="1">
    <citation type="submission" date="2023-09" db="EMBL/GenBank/DDBJ databases">
        <title>Nesidiocoris tenuis whole genome shotgun sequence.</title>
        <authorList>
            <person name="Shibata T."/>
            <person name="Shimoda M."/>
            <person name="Kobayashi T."/>
            <person name="Uehara T."/>
        </authorList>
    </citation>
    <scope>NUCLEOTIDE SEQUENCE [LARGE SCALE GENOMIC DNA]</scope>
    <source>
        <strain evidence="6 7">Japan</strain>
    </source>
</reference>
<keyword evidence="3" id="KW-0967">Endosome</keyword>
<comment type="function">
    <text evidence="3">Plays a role in vesicle-mediated protein trafficking to lysosomal compartments including the endocytic membrane transport and autophagic pathways. Believed to act as a core component of the putative HOPS and CORVET endosomal tethering complexes.</text>
</comment>